<accession>A0A1R4EH54</accession>
<gene>
    <name evidence="3" type="ORF">A1019T_01840</name>
</gene>
<dbReference type="STRING" id="1945520.A1019T_01840"/>
<evidence type="ECO:0000256" key="1">
    <source>
        <dbReference type="SAM" id="MobiDB-lite"/>
    </source>
</evidence>
<dbReference type="Gene3D" id="3.30.479.30">
    <property type="entry name" value="Band 7 domain"/>
    <property type="match status" value="1"/>
</dbReference>
<dbReference type="EMBL" id="FUGD01000108">
    <property type="protein sequence ID" value="SJM37855.1"/>
    <property type="molecule type" value="Genomic_DNA"/>
</dbReference>
<dbReference type="PANTHER" id="PTHR37826:SF2">
    <property type="entry name" value="ZINC-RIBBON DOMAIN-CONTAINING PROTEIN"/>
    <property type="match status" value="1"/>
</dbReference>
<feature type="region of interest" description="Disordered" evidence="1">
    <location>
        <begin position="282"/>
        <end position="306"/>
    </location>
</feature>
<reference evidence="4" key="1">
    <citation type="submission" date="2017-02" db="EMBL/GenBank/DDBJ databases">
        <authorList>
            <person name="Mornico D."/>
        </authorList>
    </citation>
    <scope>NUCLEOTIDE SEQUENCE [LARGE SCALE GENOMIC DNA]</scope>
</reference>
<evidence type="ECO:0000313" key="3">
    <source>
        <dbReference type="EMBL" id="SJM37855.1"/>
    </source>
</evidence>
<name>A0A1R4EH54_9GAMM</name>
<sequence>MGLRSFIKKQFIDAIEWDWQDDDVLMWRFPMADNEIQSGASLTVRDGQVAVFINEGQIADVFTAGRYELTTETLPVMTNLRNWRMGFDSPFKSDVLFFSTRLQQGRKWGTTQPVTVRDSDFGMVRLRAFGMYSYKINDVTQFYQTITGMNDSYRAEQIEPQLRNLIVSDLASGLGQSQIPFIDLAANQGLMADEVKKALQPDFAKYGLSVESFVVENVSLPEELQKTLDKRISMGMIGDMDAYTRYQAAEAIEHAAKNEGGMAGIGAGLGVGMNMGQVMSEAMAPKAQQPQQNQQPQQAAPEAAPVDFAAKLSQLKGLLDQGLISQEDYDETKIKILTQLSQ</sequence>
<keyword evidence="4" id="KW-1185">Reference proteome</keyword>
<dbReference type="OrthoDB" id="9764015at2"/>
<dbReference type="InterPro" id="IPR033880">
    <property type="entry name" value="SPFH_YdjI"/>
</dbReference>
<organism evidence="3 4">
    <name type="scientific">Psychrobacter pasteurii</name>
    <dbReference type="NCBI Taxonomy" id="1945520"/>
    <lineage>
        <taxon>Bacteria</taxon>
        <taxon>Pseudomonadati</taxon>
        <taxon>Pseudomonadota</taxon>
        <taxon>Gammaproteobacteria</taxon>
        <taxon>Moraxellales</taxon>
        <taxon>Moraxellaceae</taxon>
        <taxon>Psychrobacter</taxon>
    </lineage>
</organism>
<protein>
    <submittedName>
        <fullName evidence="3">SPFH domain / Band 7 family protein</fullName>
    </submittedName>
</protein>
<proteinExistence type="predicted"/>
<evidence type="ECO:0000313" key="4">
    <source>
        <dbReference type="Proteomes" id="UP000188169"/>
    </source>
</evidence>
<dbReference type="CDD" id="cd03408">
    <property type="entry name" value="SPFH_like_u1"/>
    <property type="match status" value="1"/>
</dbReference>
<dbReference type="Pfam" id="PF13421">
    <property type="entry name" value="Band_7_1"/>
    <property type="match status" value="1"/>
</dbReference>
<dbReference type="PANTHER" id="PTHR37826">
    <property type="entry name" value="FLOTILLIN BAND_7_5 DOMAIN PROTEIN"/>
    <property type="match status" value="1"/>
</dbReference>
<dbReference type="Proteomes" id="UP000188169">
    <property type="component" value="Unassembled WGS sequence"/>
</dbReference>
<dbReference type="InterPro" id="IPR036013">
    <property type="entry name" value="Band_7/SPFH_dom_sf"/>
</dbReference>
<feature type="domain" description="SPFH" evidence="2">
    <location>
        <begin position="26"/>
        <end position="235"/>
    </location>
</feature>
<dbReference type="AlphaFoldDB" id="A0A1R4EH54"/>
<evidence type="ECO:0000259" key="2">
    <source>
        <dbReference type="Pfam" id="PF13421"/>
    </source>
</evidence>
<dbReference type="RefSeq" id="WP_077449231.1">
    <property type="nucleotide sequence ID" value="NZ_FUGD01000108.1"/>
</dbReference>
<dbReference type="SUPFAM" id="SSF117892">
    <property type="entry name" value="Band 7/SPFH domain"/>
    <property type="match status" value="1"/>
</dbReference>